<dbReference type="EMBL" id="JIBK01000016">
    <property type="protein sequence ID" value="POM83545.1"/>
    <property type="molecule type" value="Genomic_DNA"/>
</dbReference>
<feature type="compositionally biased region" description="Acidic residues" evidence="1">
    <location>
        <begin position="34"/>
        <end position="44"/>
    </location>
</feature>
<dbReference type="Proteomes" id="UP000236928">
    <property type="component" value="Unassembled WGS sequence"/>
</dbReference>
<keyword evidence="3" id="KW-1185">Reference proteome</keyword>
<feature type="compositionally biased region" description="Acidic residues" evidence="1">
    <location>
        <begin position="10"/>
        <end position="19"/>
    </location>
</feature>
<evidence type="ECO:0000313" key="2">
    <source>
        <dbReference type="EMBL" id="POM83545.1"/>
    </source>
</evidence>
<feature type="region of interest" description="Disordered" evidence="1">
    <location>
        <begin position="1"/>
        <end position="58"/>
    </location>
</feature>
<comment type="caution">
    <text evidence="2">The sequence shown here is derived from an EMBL/GenBank/DDBJ whole genome shotgun (WGS) entry which is preliminary data.</text>
</comment>
<dbReference type="AlphaFoldDB" id="A0A2P4Z0D6"/>
<accession>A0A2P4Z0D6</accession>
<organism evidence="2 3">
    <name type="scientific">Cryptosporidium meleagridis</name>
    <dbReference type="NCBI Taxonomy" id="93969"/>
    <lineage>
        <taxon>Eukaryota</taxon>
        <taxon>Sar</taxon>
        <taxon>Alveolata</taxon>
        <taxon>Apicomplexa</taxon>
        <taxon>Conoidasida</taxon>
        <taxon>Coccidia</taxon>
        <taxon>Eucoccidiorida</taxon>
        <taxon>Eimeriorina</taxon>
        <taxon>Cryptosporidiidae</taxon>
        <taxon>Cryptosporidium</taxon>
    </lineage>
</organism>
<sequence length="143" mass="16959">MEDQPMQQETNEELEDETSELNGMQEVSNLELNENNEESIEYLQDEQNSNERLDSKPSIQENKISNLIDTNTSNEKLYIKIKNENGIYKEKIEPNNFYEMLSYELYRSNGIERDYPIDLCLNIQEDIDNILPFLQKSIINRKK</sequence>
<gene>
    <name evidence="2" type="ORF">CmeUKMEL1_07930</name>
</gene>
<name>A0A2P4Z0D6_9CRYT</name>
<dbReference type="OrthoDB" id="344292at2759"/>
<reference evidence="2 3" key="1">
    <citation type="submission" date="2014-04" db="EMBL/GenBank/DDBJ databases">
        <title>Comparative Genomics of Cryptosporidium Species.</title>
        <authorList>
            <person name="Silva J.C."/>
            <person name="Su Q."/>
            <person name="Chalmers R."/>
            <person name="Chibucos M.C."/>
            <person name="Elwin K."/>
            <person name="Godinez A."/>
            <person name="Guo F."/>
            <person name="Huynh K."/>
            <person name="Orvis J."/>
            <person name="Ott S."/>
            <person name="Sadzewicz L."/>
            <person name="Sengamalay N."/>
            <person name="Shetty A."/>
            <person name="Sun M."/>
            <person name="Tallon L."/>
            <person name="Xiao L."/>
            <person name="Zhang H."/>
            <person name="Fraser C.M."/>
            <person name="Zhu G."/>
            <person name="Kissinger J."/>
            <person name="Widmer G."/>
        </authorList>
    </citation>
    <scope>NUCLEOTIDE SEQUENCE [LARGE SCALE GENOMIC DNA]</scope>
    <source>
        <strain evidence="2 3">UKMEL1</strain>
    </source>
</reference>
<evidence type="ECO:0000256" key="1">
    <source>
        <dbReference type="SAM" id="MobiDB-lite"/>
    </source>
</evidence>
<proteinExistence type="predicted"/>
<dbReference type="VEuPathDB" id="CryptoDB:CmeUKMEL1_07930"/>
<evidence type="ECO:0000313" key="3">
    <source>
        <dbReference type="Proteomes" id="UP000236928"/>
    </source>
</evidence>
<protein>
    <submittedName>
        <fullName evidence="2">Uncharacterized protein</fullName>
    </submittedName>
</protein>